<gene>
    <name evidence="1" type="ORF">V1525DRAFT_334982</name>
</gene>
<accession>A0ACC3TC59</accession>
<reference evidence="2" key="1">
    <citation type="journal article" date="2024" name="Front. Bioeng. Biotechnol.">
        <title>Genome-scale model development and genomic sequencing of the oleaginous clade Lipomyces.</title>
        <authorList>
            <person name="Czajka J.J."/>
            <person name="Han Y."/>
            <person name="Kim J."/>
            <person name="Mondo S.J."/>
            <person name="Hofstad B.A."/>
            <person name="Robles A."/>
            <person name="Haridas S."/>
            <person name="Riley R."/>
            <person name="LaButti K."/>
            <person name="Pangilinan J."/>
            <person name="Andreopoulos W."/>
            <person name="Lipzen A."/>
            <person name="Yan J."/>
            <person name="Wang M."/>
            <person name="Ng V."/>
            <person name="Grigoriev I.V."/>
            <person name="Spatafora J.W."/>
            <person name="Magnuson J.K."/>
            <person name="Baker S.E."/>
            <person name="Pomraning K.R."/>
        </authorList>
    </citation>
    <scope>NUCLEOTIDE SEQUENCE [LARGE SCALE GENOMIC DNA]</scope>
    <source>
        <strain evidence="2">CBS 7786</strain>
    </source>
</reference>
<evidence type="ECO:0000313" key="1">
    <source>
        <dbReference type="EMBL" id="KAK9241359.1"/>
    </source>
</evidence>
<sequence length="270" mass="29493">MSRPSPITAFYSPTSLTPHPQQSVTIFPPSSRTPVPWAVYIHGGAWRDPRQTKDMGISILRQSLSTSWGGMTLDYRLSPAVRHPTHLDDVLAALKFLVAEQGQLISHIMIVGHSAGACLALQVLATLRAEPTANDDALLMSLCDRIKVVVGIEGIYDLVELGNEYPSYKGFISEAFGDDEELWGQASPSSSQWGRLINHDSPLNPLIVLVQSTGDQLLSMNQTNLMRNILEGAGWKPVVKVINGGSHDATVESKALFDVLGDLYKYVDDL</sequence>
<dbReference type="Proteomes" id="UP001433508">
    <property type="component" value="Unassembled WGS sequence"/>
</dbReference>
<protein>
    <submittedName>
        <fullName evidence="1">Alpha/Beta hydrolase protein</fullName>
    </submittedName>
</protein>
<keyword evidence="2" id="KW-1185">Reference proteome</keyword>
<keyword evidence="1" id="KW-0378">Hydrolase</keyword>
<evidence type="ECO:0000313" key="2">
    <source>
        <dbReference type="Proteomes" id="UP001433508"/>
    </source>
</evidence>
<name>A0ACC3TC59_LIPKO</name>
<dbReference type="EMBL" id="MU971335">
    <property type="protein sequence ID" value="KAK9241359.1"/>
    <property type="molecule type" value="Genomic_DNA"/>
</dbReference>
<organism evidence="1 2">
    <name type="scientific">Lipomyces kononenkoae</name>
    <name type="common">Yeast</name>
    <dbReference type="NCBI Taxonomy" id="34357"/>
    <lineage>
        <taxon>Eukaryota</taxon>
        <taxon>Fungi</taxon>
        <taxon>Dikarya</taxon>
        <taxon>Ascomycota</taxon>
        <taxon>Saccharomycotina</taxon>
        <taxon>Lipomycetes</taxon>
        <taxon>Lipomycetales</taxon>
        <taxon>Lipomycetaceae</taxon>
        <taxon>Lipomyces</taxon>
    </lineage>
</organism>
<comment type="caution">
    <text evidence="1">The sequence shown here is derived from an EMBL/GenBank/DDBJ whole genome shotgun (WGS) entry which is preliminary data.</text>
</comment>
<proteinExistence type="predicted"/>